<dbReference type="CDD" id="cd19531">
    <property type="entry name" value="LCL_NRPS-like"/>
    <property type="match status" value="3"/>
</dbReference>
<feature type="domain" description="Carrier" evidence="9">
    <location>
        <begin position="1821"/>
        <end position="1896"/>
    </location>
</feature>
<organism evidence="11 12">
    <name type="scientific">Cohnella cholangitidis</name>
    <dbReference type="NCBI Taxonomy" id="2598458"/>
    <lineage>
        <taxon>Bacteria</taxon>
        <taxon>Bacillati</taxon>
        <taxon>Bacillota</taxon>
        <taxon>Bacilli</taxon>
        <taxon>Bacillales</taxon>
        <taxon>Paenibacillaceae</taxon>
        <taxon>Cohnella</taxon>
    </lineage>
</organism>
<dbReference type="FunFam" id="1.10.1200.10:FF:000005">
    <property type="entry name" value="Nonribosomal peptide synthetase 1"/>
    <property type="match status" value="2"/>
</dbReference>
<feature type="domain" description="Carrier" evidence="9">
    <location>
        <begin position="653"/>
        <end position="728"/>
    </location>
</feature>
<dbReference type="InterPro" id="IPR023213">
    <property type="entry name" value="CAT-like_dom_sf"/>
</dbReference>
<evidence type="ECO:0000256" key="4">
    <source>
        <dbReference type="ARBA" id="ARBA00022553"/>
    </source>
</evidence>
<gene>
    <name evidence="11" type="ORF">FPL14_25650</name>
</gene>
<dbReference type="Proteomes" id="UP000515679">
    <property type="component" value="Chromosome"/>
</dbReference>
<dbReference type="Gene3D" id="3.30.559.30">
    <property type="entry name" value="Nonribosomal peptide synthetase, condensation domain"/>
    <property type="match status" value="3"/>
</dbReference>
<proteinExistence type="inferred from homology"/>
<dbReference type="PROSITE" id="PS50075">
    <property type="entry name" value="CARRIER"/>
    <property type="match status" value="3"/>
</dbReference>
<dbReference type="Gene3D" id="2.30.38.10">
    <property type="entry name" value="Luciferase, Domain 3"/>
    <property type="match status" value="1"/>
</dbReference>
<dbReference type="InterPro" id="IPR016039">
    <property type="entry name" value="Thiolase-like"/>
</dbReference>
<dbReference type="RefSeq" id="WP_182300406.1">
    <property type="nucleotide sequence ID" value="NZ_CP041969.1"/>
</dbReference>
<keyword evidence="8" id="KW-0511">Multifunctional enzyme</keyword>
<evidence type="ECO:0000259" key="10">
    <source>
        <dbReference type="PROSITE" id="PS52004"/>
    </source>
</evidence>
<dbReference type="Pfam" id="PF00668">
    <property type="entry name" value="Condensation"/>
    <property type="match status" value="3"/>
</dbReference>
<dbReference type="InterPro" id="IPR036412">
    <property type="entry name" value="HAD-like_sf"/>
</dbReference>
<dbReference type="FunFam" id="3.40.50.12780:FF:000012">
    <property type="entry name" value="Non-ribosomal peptide synthetase"/>
    <property type="match status" value="1"/>
</dbReference>
<evidence type="ECO:0000259" key="9">
    <source>
        <dbReference type="PROSITE" id="PS50075"/>
    </source>
</evidence>
<dbReference type="InterPro" id="IPR023214">
    <property type="entry name" value="HAD_sf"/>
</dbReference>
<dbReference type="NCBIfam" id="TIGR01681">
    <property type="entry name" value="HAD-SF-IIIC"/>
    <property type="match status" value="1"/>
</dbReference>
<dbReference type="Pfam" id="PF00550">
    <property type="entry name" value="PP-binding"/>
    <property type="match status" value="3"/>
</dbReference>
<dbReference type="InterPro" id="IPR036514">
    <property type="entry name" value="SGNH_hydro_sf"/>
</dbReference>
<keyword evidence="3" id="KW-0596">Phosphopantetheine</keyword>
<dbReference type="Gene3D" id="1.10.1200.10">
    <property type="entry name" value="ACP-like"/>
    <property type="match status" value="3"/>
</dbReference>
<accession>A0A7G5C4N6</accession>
<dbReference type="PANTHER" id="PTHR45527">
    <property type="entry name" value="NONRIBOSOMAL PEPTIDE SYNTHETASE"/>
    <property type="match status" value="1"/>
</dbReference>
<dbReference type="FunFam" id="3.40.50.980:FF:000001">
    <property type="entry name" value="Non-ribosomal peptide synthetase"/>
    <property type="match status" value="1"/>
</dbReference>
<dbReference type="KEGG" id="cchl:FPL14_25650"/>
<evidence type="ECO:0000256" key="1">
    <source>
        <dbReference type="ARBA" id="ARBA00001957"/>
    </source>
</evidence>
<evidence type="ECO:0000313" key="11">
    <source>
        <dbReference type="EMBL" id="QMV44170.1"/>
    </source>
</evidence>
<dbReference type="GO" id="GO:0031177">
    <property type="term" value="F:phosphopantetheine binding"/>
    <property type="evidence" value="ECO:0007669"/>
    <property type="project" value="InterPro"/>
</dbReference>
<protein>
    <submittedName>
        <fullName evidence="11">Amino acid adenylation domain-containing protein</fullName>
    </submittedName>
</protein>
<comment type="cofactor">
    <cofactor evidence="1">
        <name>pantetheine 4'-phosphate</name>
        <dbReference type="ChEBI" id="CHEBI:47942"/>
    </cofactor>
</comment>
<dbReference type="GO" id="GO:0005829">
    <property type="term" value="C:cytosol"/>
    <property type="evidence" value="ECO:0007669"/>
    <property type="project" value="TreeGrafter"/>
</dbReference>
<comment type="similarity">
    <text evidence="2">Belongs to the ATP-dependent AMP-binding enzyme family.</text>
</comment>
<dbReference type="GO" id="GO:0017000">
    <property type="term" value="P:antibiotic biosynthetic process"/>
    <property type="evidence" value="ECO:0007669"/>
    <property type="project" value="UniProtKB-KW"/>
</dbReference>
<feature type="domain" description="Carrier" evidence="9">
    <location>
        <begin position="2864"/>
        <end position="2939"/>
    </location>
</feature>
<dbReference type="SMART" id="SM00823">
    <property type="entry name" value="PKS_PP"/>
    <property type="match status" value="3"/>
</dbReference>
<dbReference type="InterPro" id="IPR010071">
    <property type="entry name" value="AA_adenyl_dom"/>
</dbReference>
<dbReference type="CDD" id="cd05930">
    <property type="entry name" value="A_NRPS"/>
    <property type="match status" value="1"/>
</dbReference>
<dbReference type="Pfam" id="PF00109">
    <property type="entry name" value="ketoacyl-synt"/>
    <property type="match status" value="1"/>
</dbReference>
<keyword evidence="5" id="KW-0436">Ligase</keyword>
<dbReference type="SMART" id="SM00825">
    <property type="entry name" value="PKS_KS"/>
    <property type="match status" value="1"/>
</dbReference>
<dbReference type="Gene3D" id="1.10.1240.100">
    <property type="match status" value="1"/>
</dbReference>
<keyword evidence="7" id="KW-0045">Antibiotic biosynthesis</keyword>
<dbReference type="SUPFAM" id="SSF47336">
    <property type="entry name" value="ACP-like"/>
    <property type="match status" value="3"/>
</dbReference>
<keyword evidence="4" id="KW-0597">Phosphoprotein</keyword>
<dbReference type="SUPFAM" id="SSF53901">
    <property type="entry name" value="Thiolase-like"/>
    <property type="match status" value="1"/>
</dbReference>
<dbReference type="GO" id="GO:0044550">
    <property type="term" value="P:secondary metabolite biosynthetic process"/>
    <property type="evidence" value="ECO:0007669"/>
    <property type="project" value="UniProtKB-ARBA"/>
</dbReference>
<evidence type="ECO:0000256" key="2">
    <source>
        <dbReference type="ARBA" id="ARBA00006432"/>
    </source>
</evidence>
<evidence type="ECO:0000256" key="8">
    <source>
        <dbReference type="ARBA" id="ARBA00023268"/>
    </source>
</evidence>
<dbReference type="FunFam" id="3.30.300.30:FF:000010">
    <property type="entry name" value="Enterobactin synthetase component F"/>
    <property type="match status" value="1"/>
</dbReference>
<dbReference type="GO" id="GO:0006633">
    <property type="term" value="P:fatty acid biosynthetic process"/>
    <property type="evidence" value="ECO:0007669"/>
    <property type="project" value="InterPro"/>
</dbReference>
<dbReference type="GO" id="GO:0043041">
    <property type="term" value="P:amino acid activation for nonribosomal peptide biosynthetic process"/>
    <property type="evidence" value="ECO:0007669"/>
    <property type="project" value="TreeGrafter"/>
</dbReference>
<evidence type="ECO:0000256" key="5">
    <source>
        <dbReference type="ARBA" id="ARBA00022598"/>
    </source>
</evidence>
<dbReference type="PROSITE" id="PS00012">
    <property type="entry name" value="PHOSPHOPANTETHEINE"/>
    <property type="match status" value="2"/>
</dbReference>
<dbReference type="InterPro" id="IPR009081">
    <property type="entry name" value="PP-bd_ACP"/>
</dbReference>
<dbReference type="Pfam" id="PF13193">
    <property type="entry name" value="AMP-binding_C"/>
    <property type="match status" value="1"/>
</dbReference>
<dbReference type="InterPro" id="IPR006162">
    <property type="entry name" value="Ppantetheine_attach_site"/>
</dbReference>
<dbReference type="Gene3D" id="3.30.300.30">
    <property type="match status" value="1"/>
</dbReference>
<reference evidence="11 12" key="1">
    <citation type="submission" date="2019-07" db="EMBL/GenBank/DDBJ databases">
        <authorList>
            <person name="Kim J.K."/>
            <person name="Cheong H.-M."/>
            <person name="Choi Y."/>
            <person name="Hwang K.J."/>
            <person name="Lee S."/>
            <person name="Choi C."/>
        </authorList>
    </citation>
    <scope>NUCLEOTIDE SEQUENCE [LARGE SCALE GENOMIC DNA]</scope>
    <source>
        <strain evidence="11 12">KS 22</strain>
    </source>
</reference>
<dbReference type="Gene3D" id="3.30.559.10">
    <property type="entry name" value="Chloramphenicol acetyltransferase-like domain"/>
    <property type="match status" value="3"/>
</dbReference>
<dbReference type="NCBIfam" id="TIGR01686">
    <property type="entry name" value="FkbH"/>
    <property type="match status" value="1"/>
</dbReference>
<dbReference type="SUPFAM" id="SSF52777">
    <property type="entry name" value="CoA-dependent acyltransferases"/>
    <property type="match status" value="6"/>
</dbReference>
<dbReference type="Gene3D" id="3.40.50.980">
    <property type="match status" value="2"/>
</dbReference>
<dbReference type="InterPro" id="IPR036736">
    <property type="entry name" value="ACP-like_sf"/>
</dbReference>
<dbReference type="GO" id="GO:0016874">
    <property type="term" value="F:ligase activity"/>
    <property type="evidence" value="ECO:0007669"/>
    <property type="project" value="UniProtKB-KW"/>
</dbReference>
<dbReference type="Pfam" id="PF02801">
    <property type="entry name" value="Ketoacyl-synt_C"/>
    <property type="match status" value="1"/>
</dbReference>
<dbReference type="InterPro" id="IPR001242">
    <property type="entry name" value="Condensation_dom"/>
</dbReference>
<dbReference type="InterPro" id="IPR010037">
    <property type="entry name" value="FkbH_domain"/>
</dbReference>
<dbReference type="Gene3D" id="3.40.50.1000">
    <property type="entry name" value="HAD superfamily/HAD-like"/>
    <property type="match status" value="1"/>
</dbReference>
<dbReference type="InterPro" id="IPR010033">
    <property type="entry name" value="HAD_SF_ppase_IIIC"/>
</dbReference>
<dbReference type="EMBL" id="CP041969">
    <property type="protein sequence ID" value="QMV44170.1"/>
    <property type="molecule type" value="Genomic_DNA"/>
</dbReference>
<dbReference type="CDD" id="cd00833">
    <property type="entry name" value="PKS"/>
    <property type="match status" value="1"/>
</dbReference>
<evidence type="ECO:0000313" key="12">
    <source>
        <dbReference type="Proteomes" id="UP000515679"/>
    </source>
</evidence>
<evidence type="ECO:0000256" key="7">
    <source>
        <dbReference type="ARBA" id="ARBA00023194"/>
    </source>
</evidence>
<dbReference type="InterPro" id="IPR025110">
    <property type="entry name" value="AMP-bd_C"/>
</dbReference>
<dbReference type="InterPro" id="IPR014030">
    <property type="entry name" value="Ketoacyl_synth_N"/>
</dbReference>
<evidence type="ECO:0000256" key="3">
    <source>
        <dbReference type="ARBA" id="ARBA00022450"/>
    </source>
</evidence>
<dbReference type="Gene3D" id="3.40.50.1110">
    <property type="entry name" value="SGNH hydrolase"/>
    <property type="match status" value="1"/>
</dbReference>
<evidence type="ECO:0000256" key="6">
    <source>
        <dbReference type="ARBA" id="ARBA00022679"/>
    </source>
</evidence>
<dbReference type="SUPFAM" id="SSF56801">
    <property type="entry name" value="Acetyl-CoA synthetase-like"/>
    <property type="match status" value="1"/>
</dbReference>
<dbReference type="InterPro" id="IPR020841">
    <property type="entry name" value="PKS_Beta-ketoAc_synthase_dom"/>
</dbReference>
<dbReference type="SUPFAM" id="SSF56784">
    <property type="entry name" value="HAD-like"/>
    <property type="match status" value="1"/>
</dbReference>
<name>A0A7G5C4N6_9BACL</name>
<dbReference type="NCBIfam" id="TIGR01733">
    <property type="entry name" value="AA-adenyl-dom"/>
    <property type="match status" value="1"/>
</dbReference>
<dbReference type="Gene3D" id="3.40.47.10">
    <property type="match status" value="1"/>
</dbReference>
<dbReference type="InterPro" id="IPR014031">
    <property type="entry name" value="Ketoacyl_synth_C"/>
</dbReference>
<dbReference type="Pfam" id="PF22621">
    <property type="entry name" value="CurL-like_PKS_C"/>
    <property type="match status" value="1"/>
</dbReference>
<dbReference type="InterPro" id="IPR018201">
    <property type="entry name" value="Ketoacyl_synth_AS"/>
</dbReference>
<dbReference type="InterPro" id="IPR020845">
    <property type="entry name" value="AMP-binding_CS"/>
</dbReference>
<dbReference type="PROSITE" id="PS00606">
    <property type="entry name" value="KS3_1"/>
    <property type="match status" value="1"/>
</dbReference>
<dbReference type="PANTHER" id="PTHR45527:SF14">
    <property type="entry name" value="PLIPASTATIN SYNTHASE SUBUNIT B"/>
    <property type="match status" value="1"/>
</dbReference>
<keyword evidence="6" id="KW-0808">Transferase</keyword>
<dbReference type="InterPro" id="IPR000873">
    <property type="entry name" value="AMP-dep_synth/lig_dom"/>
</dbReference>
<dbReference type="PROSITE" id="PS00455">
    <property type="entry name" value="AMP_BINDING"/>
    <property type="match status" value="1"/>
</dbReference>
<dbReference type="PROSITE" id="PS52004">
    <property type="entry name" value="KS3_2"/>
    <property type="match status" value="1"/>
</dbReference>
<sequence>MLDFNLIEFNDTDADQLEEIEELSSQEIAVIGISAKLPLVDNLDQFWKFVRSGVDFISEFPKSRRQDTDIYARGRTREGEQPAYFDGAYLEDIDCFDHAFFRLSPKEASLMSPNQRLFLETAWKAIEDAGYSKLQMAGSQTGVYVGFNTDTLYDYKRMIAETDPDSLSLAVPGNLTSVIAGRLSYLLDLKGPSMCVDTACSSSLVAVHLACQAIRNQECEMAIAGSVKMNLLPLENEVKIGIEASDWRAHTFDDSSDGTGAGEGVIAFVLKPLHRALQDGDFIHGVIKGSAVNQDGSSVGMTAPNVKSQEEVIVRAWQNAGIDPETISYIEAHGTGTKLGDPIEIDGLHRAFRRFTDRRQFVAIGSVKANFGHLDHAAGMAGMLKAIMAMRNREIPPLPHFAKPNRAIDFIQSPLYVNDRLTEWETNSYPRRCGVSAFGMSGTNCHVVLEEAPKKEDKMDSGEGMQEEHLLTLSAKSEAALGRLVQQYARLSLEQISLADLCYTANTGRGHYEYRLAVVFHNAGELSEQLARLIDGGLTDNRSQGIYYGNPKSISEGIAGTGAWNAQRHVTDVRTDPRRDIARSYTEGADVEWSKLYAGQRRYRIPLPTYPFEKSRCWLDAPNPARFGTEYDARIERNSSPDREIVITGKPNGSYSDIETVIAQAWGHTLGLRQVDLADNYYELGGDSIMAMKIVNRISLQLSVRLEVADLLKHATIGDLASFIERLPIDDPQSASGIAALTKIDAREQYPLTSSQYRVFIQEQFAAAGTGNNTPFGIKVTGELDASRLESCFRQLIQRHESLRSSFAFVNGEAVTRVDLDPEFQVQHFRSSEERLDQVVREFIRPFDLEKSPLLRVGLVEISTRQHLILIDLHHIVSDGVSTSILIKEFCELYKGAALPELPLQYTDYSVWQREMLESDGYRQQKQFWLIQLSGELPLLNMPVDYARGDRKAFNGNTLHASISAELKSKLERLAQQRNMTLNSLLFSVYAWMLSQRSGQNDLVVGTLVAGRNQPHLDKIIGMFINFLPIRVGVQPELSFADFASEVHRSIVEAYAHDYPFDQMINDLQVKTERSRNPLYDTMFVYHNEFSMNPTDRLNMDEVGLLFEQYPLLNPASPLDFKLDVWNGLSESLTLVLQYDTSLFKESTMQQGLNHFVKLAELVAENPDQLLSSIVLFDASEAASKADSRLKEPLPVAVSATFTAEPIAASVEWWCRQFHQEVGIEFAAYHQVFQQLLDPNSLISVNDGINLLLIRFEDWIRDDDSVAMDGITSKLERIYSDLMTALRNRSKLGTYLIGTFPVSARLTHSGEISAYLESLNERWMNDLAGLGNVHVIDLGQSLAALYQVPEIFDPVKDQEGHMPFTDEFYGAMGTAVARTIVSRNAHPFKVVVLDCDNTLWRGVCGEDGPLGISIDEPFLALQRFMLDRYNEGMLLAICSKNNEPDVWEVFDRNPNMLLKKEHFVGAKINWSAKADNIRTLSEELNLGLDSFIFVDDNAKECGEMIARCPEVLTLQIPKLAWQIPYYLKHVWAFDKFVVTEEDRQRSAYYAAESQRRSMQDHAAASIDEFLGSLDLKLKMRLLTEEQIGRAAQLTQRTNQFNLSTIRRTDEDVRRLISDPNMMCWGIEVADRFGDYGFVGLVFGFAERNALVLDTFLLSCRVLGRRVEQAILSELKRVAVAAEAHCIEAPFVATAKNDPFKLFLEQTGWEHSENQPDEERYVLPLERIPDEVAWITAWEDNPELNLPERQVAAGYSRASNLASQPEARQEQPMLWDVLGYEDVELTHRNQLLPLQFHRAEQLMKLTIRTREEQQRMGKEYDEPSNETEMELTSIWEEILGMEPIGVQDHFFDIGGNSLQAVSLASRIHQRFQVEISLRDLFAIPTIRQLASLINRKEQSEHSSIEPAIEQVAYPVTSAQKRLLVLQQLDVPNLAYNQPVLFTVDGDLDVGRFRYACEQLVRRHRILTTAFRWEQGEFVGWLDECTDFAVDYDELAGKSLTEAIAEFIRPFDLTKAPLFRAGLIRTDERKHVLLFDMHHIVADGVSISLLMKDFFDLYQGTLLPAPRIQYRDYAFWQGGFYSEPSMRQHESYWLKVFPDEIPVLNLPVDSPRPVVRSYAGRRFGFELASDLREAVKKLAFGMGATPYMVYLAAFNILLAKTSGQDDIVVGSPVAGRPHADLQTMVGMFVQTLALRNKPVGTRTFRQFVAEVKDNALEAFEHQDYPFESLVEKLNVPRDLSRNPLFDTMFVYQNMDWTNQQAAGLRFQPYLYDTEQSRFDLTLELAEIGDGMRVHFEFATDLFLPKTIERLSRHFIQILKEVTTAPDIPLSRIDMLEKAEKSQILFGFNATYSDYAGDKTVHRLFEERVRQTPDQAALVCEDKHLTYRELNEKANRLARALRDEGVQPDQLVGMLVERSFEMLIGILAILKAGGAYVPIDPEYPPERMSYILEDSGAKLLLLQGRLKGRLPEEGFCGKLIELDDPRTYDRDGATVEAVAAPSHLAYVIYTSGSTGKPKGVMIEHRSAVHILSQLERKYPMLPGDRYLLKTTYAFDVSVAELFGWFAGNGTLVILPPGHEKDPTLLLHAIERQRITHVNFVPSMFHALLNSFSESQLAGARNLKYVFVAGEALSKKLVDQYHSLQLPAKLENIYGPTEVTIYATQYPTVLGATALSNVPIGKPLGNVQAWIVNGDFQLQPIGVPGELCVSGEGLARGYLNRPDLTEQKFVDNPFVPGDRMYRTGDFVRWLPDGNIEYLGRIDHQVKIRGYRIELGEVESQLRQTALVEEAVVVALTDGTGQKVLCAYFVAGEPLSAAELRGALAKELPGYMIPSRFMQLESMPLNANGKINLKALPEPVFELDQTYEAPSNSLESELAQIWSDVLGIETIGVQERFFEIGGHSLNAIAMRTRIQQSFQIELSLTDIFQSPTIKQLAQAIEQASPAVYAGIPLAEQRRDYPLSSGQLNLFVLHQLEGGATAYNLPGLFRVEGAIDRHRAEEAFRKLIRRQESLRTSFAVDNGRFVQIIHSEAEFEIEYREEYEDTFESVCRSLIAPFDLSRPPLVRVALIKLIDRRLIAREASATEEDQRHVLFFDMHHIVSDGVSLAVMMRDFVQLYDGRELPELRIQYKDYAVWQQQQMESDAYARHAAYWHNAFGGPLPELRLPTDFPRPAVQSFQGNRVHLSLDEDLTEKLKAIAADNGATLNMVLFAAYSILLSKISGQEDLVIGIPSAGRTDHDLQPLIGMFVQMLALRCKPTNGLTFDRLLQDVKQLTLSAFEHQHYPLEELIKGLNLPRDISRNPLFDVSFVMQNYEKTEFKADRLSASPLAFVPDSAKFDLTLEAVESDGRLDLSLEYAVKLFRMKTAERWLDDFARVLQVVVSDSKIELRNVTLDSGSFRNQPLMLEDVDFNF</sequence>
<dbReference type="InterPro" id="IPR020806">
    <property type="entry name" value="PKS_PP-bd"/>
</dbReference>
<keyword evidence="12" id="KW-1185">Reference proteome</keyword>
<dbReference type="Pfam" id="PF00501">
    <property type="entry name" value="AMP-binding"/>
    <property type="match status" value="1"/>
</dbReference>
<dbReference type="FunFam" id="2.30.38.10:FF:000001">
    <property type="entry name" value="Non-ribosomal peptide synthetase PvdI"/>
    <property type="match status" value="1"/>
</dbReference>
<dbReference type="InterPro" id="IPR045851">
    <property type="entry name" value="AMP-bd_C_sf"/>
</dbReference>
<feature type="domain" description="Ketosynthase family 3 (KS3)" evidence="10">
    <location>
        <begin position="25"/>
        <end position="451"/>
    </location>
</feature>
<dbReference type="GO" id="GO:0004315">
    <property type="term" value="F:3-oxoacyl-[acyl-carrier-protein] synthase activity"/>
    <property type="evidence" value="ECO:0007669"/>
    <property type="project" value="InterPro"/>
</dbReference>